<dbReference type="Gramene" id="KXG37835">
    <property type="protein sequence ID" value="KXG37835"/>
    <property type="gene ID" value="SORBI_3001G135700"/>
</dbReference>
<dbReference type="AlphaFoldDB" id="A0A1B6QIU2"/>
<keyword evidence="2" id="KW-1185">Reference proteome</keyword>
<evidence type="ECO:0000313" key="1">
    <source>
        <dbReference type="EMBL" id="KXG37835.1"/>
    </source>
</evidence>
<dbReference type="Proteomes" id="UP000000768">
    <property type="component" value="Chromosome 1"/>
</dbReference>
<gene>
    <name evidence="1" type="ORF">SORBI_3001G135700</name>
</gene>
<protein>
    <submittedName>
        <fullName evidence="1">Uncharacterized protein</fullName>
    </submittedName>
</protein>
<reference evidence="1 2" key="1">
    <citation type="journal article" date="2009" name="Nature">
        <title>The Sorghum bicolor genome and the diversification of grasses.</title>
        <authorList>
            <person name="Paterson A.H."/>
            <person name="Bowers J.E."/>
            <person name="Bruggmann R."/>
            <person name="Dubchak I."/>
            <person name="Grimwood J."/>
            <person name="Gundlach H."/>
            <person name="Haberer G."/>
            <person name="Hellsten U."/>
            <person name="Mitros T."/>
            <person name="Poliakov A."/>
            <person name="Schmutz J."/>
            <person name="Spannagl M."/>
            <person name="Tang H."/>
            <person name="Wang X."/>
            <person name="Wicker T."/>
            <person name="Bharti A.K."/>
            <person name="Chapman J."/>
            <person name="Feltus F.A."/>
            <person name="Gowik U."/>
            <person name="Grigoriev I.V."/>
            <person name="Lyons E."/>
            <person name="Maher C.A."/>
            <person name="Martis M."/>
            <person name="Narechania A."/>
            <person name="Otillar R.P."/>
            <person name="Penning B.W."/>
            <person name="Salamov A.A."/>
            <person name="Wang Y."/>
            <person name="Zhang L."/>
            <person name="Carpita N.C."/>
            <person name="Freeling M."/>
            <person name="Gingle A.R."/>
            <person name="Hash C.T."/>
            <person name="Keller B."/>
            <person name="Klein P."/>
            <person name="Kresovich S."/>
            <person name="McCann M.C."/>
            <person name="Ming R."/>
            <person name="Peterson D.G."/>
            <person name="Mehboob-ur-Rahman"/>
            <person name="Ware D."/>
            <person name="Westhoff P."/>
            <person name="Mayer K.F."/>
            <person name="Messing J."/>
            <person name="Rokhsar D.S."/>
        </authorList>
    </citation>
    <scope>NUCLEOTIDE SEQUENCE [LARGE SCALE GENOMIC DNA]</scope>
    <source>
        <strain evidence="2">cv. BTx623</strain>
    </source>
</reference>
<name>A0A1B6QIU2_SORBI</name>
<dbReference type="EMBL" id="CM000760">
    <property type="protein sequence ID" value="KXG37835.1"/>
    <property type="molecule type" value="Genomic_DNA"/>
</dbReference>
<evidence type="ECO:0000313" key="2">
    <source>
        <dbReference type="Proteomes" id="UP000000768"/>
    </source>
</evidence>
<organism evidence="1 2">
    <name type="scientific">Sorghum bicolor</name>
    <name type="common">Sorghum</name>
    <name type="synonym">Sorghum vulgare</name>
    <dbReference type="NCBI Taxonomy" id="4558"/>
    <lineage>
        <taxon>Eukaryota</taxon>
        <taxon>Viridiplantae</taxon>
        <taxon>Streptophyta</taxon>
        <taxon>Embryophyta</taxon>
        <taxon>Tracheophyta</taxon>
        <taxon>Spermatophyta</taxon>
        <taxon>Magnoliopsida</taxon>
        <taxon>Liliopsida</taxon>
        <taxon>Poales</taxon>
        <taxon>Poaceae</taxon>
        <taxon>PACMAD clade</taxon>
        <taxon>Panicoideae</taxon>
        <taxon>Andropogonodae</taxon>
        <taxon>Andropogoneae</taxon>
        <taxon>Sorghinae</taxon>
        <taxon>Sorghum</taxon>
    </lineage>
</organism>
<dbReference type="InParanoid" id="A0A1B6QIU2"/>
<reference evidence="2" key="2">
    <citation type="journal article" date="2018" name="Plant J.">
        <title>The Sorghum bicolor reference genome: improved assembly, gene annotations, a transcriptome atlas, and signatures of genome organization.</title>
        <authorList>
            <person name="McCormick R.F."/>
            <person name="Truong S.K."/>
            <person name="Sreedasyam A."/>
            <person name="Jenkins J."/>
            <person name="Shu S."/>
            <person name="Sims D."/>
            <person name="Kennedy M."/>
            <person name="Amirebrahimi M."/>
            <person name="Weers B.D."/>
            <person name="McKinley B."/>
            <person name="Mattison A."/>
            <person name="Morishige D.T."/>
            <person name="Grimwood J."/>
            <person name="Schmutz J."/>
            <person name="Mullet J.E."/>
        </authorList>
    </citation>
    <scope>NUCLEOTIDE SEQUENCE [LARGE SCALE GENOMIC DNA]</scope>
    <source>
        <strain evidence="2">cv. BTx623</strain>
    </source>
</reference>
<sequence>MLHDEFVILERRGCKYLISDDLPFKDEYSDDIYAKLLRQVSIEFGNLGILIVSSSMLVISGTPPHFLLAHA</sequence>
<accession>A0A1B6QIU2</accession>
<proteinExistence type="predicted"/>